<proteinExistence type="predicted"/>
<gene>
    <name evidence="1" type="ORF">EYF80_043901</name>
</gene>
<reference evidence="1 2" key="1">
    <citation type="submission" date="2019-03" db="EMBL/GenBank/DDBJ databases">
        <title>First draft genome of Liparis tanakae, snailfish: a comprehensive survey of snailfish specific genes.</title>
        <authorList>
            <person name="Kim W."/>
            <person name="Song I."/>
            <person name="Jeong J.-H."/>
            <person name="Kim D."/>
            <person name="Kim S."/>
            <person name="Ryu S."/>
            <person name="Song J.Y."/>
            <person name="Lee S.K."/>
        </authorList>
    </citation>
    <scope>NUCLEOTIDE SEQUENCE [LARGE SCALE GENOMIC DNA]</scope>
    <source>
        <tissue evidence="1">Muscle</tissue>
    </source>
</reference>
<accession>A0A4Z2FY39</accession>
<organism evidence="1 2">
    <name type="scientific">Liparis tanakae</name>
    <name type="common">Tanaka's snailfish</name>
    <dbReference type="NCBI Taxonomy" id="230148"/>
    <lineage>
        <taxon>Eukaryota</taxon>
        <taxon>Metazoa</taxon>
        <taxon>Chordata</taxon>
        <taxon>Craniata</taxon>
        <taxon>Vertebrata</taxon>
        <taxon>Euteleostomi</taxon>
        <taxon>Actinopterygii</taxon>
        <taxon>Neopterygii</taxon>
        <taxon>Teleostei</taxon>
        <taxon>Neoteleostei</taxon>
        <taxon>Acanthomorphata</taxon>
        <taxon>Eupercaria</taxon>
        <taxon>Perciformes</taxon>
        <taxon>Cottioidei</taxon>
        <taxon>Cottales</taxon>
        <taxon>Liparidae</taxon>
        <taxon>Liparis</taxon>
    </lineage>
</organism>
<evidence type="ECO:0000313" key="1">
    <source>
        <dbReference type="EMBL" id="TNN45901.1"/>
    </source>
</evidence>
<sequence>MGIIWRQAWTVHVTTFKGLMEHGPLHPRAFPSPRGVAPQRAAFVPIRLHAASYFPLARFHSR</sequence>
<dbReference type="Proteomes" id="UP000314294">
    <property type="component" value="Unassembled WGS sequence"/>
</dbReference>
<keyword evidence="2" id="KW-1185">Reference proteome</keyword>
<name>A0A4Z2FY39_9TELE</name>
<dbReference type="EMBL" id="SRLO01000817">
    <property type="protein sequence ID" value="TNN45901.1"/>
    <property type="molecule type" value="Genomic_DNA"/>
</dbReference>
<evidence type="ECO:0000313" key="2">
    <source>
        <dbReference type="Proteomes" id="UP000314294"/>
    </source>
</evidence>
<dbReference type="AlphaFoldDB" id="A0A4Z2FY39"/>
<protein>
    <submittedName>
        <fullName evidence="1">Uncharacterized protein</fullName>
    </submittedName>
</protein>
<comment type="caution">
    <text evidence="1">The sequence shown here is derived from an EMBL/GenBank/DDBJ whole genome shotgun (WGS) entry which is preliminary data.</text>
</comment>